<keyword evidence="5" id="KW-0663">Pyridoxal phosphate</keyword>
<dbReference type="RefSeq" id="WP_189384337.1">
    <property type="nucleotide sequence ID" value="NZ_BAABFY010000056.1"/>
</dbReference>
<dbReference type="InterPro" id="IPR015424">
    <property type="entry name" value="PyrdxlP-dep_Trfase"/>
</dbReference>
<evidence type="ECO:0000256" key="3">
    <source>
        <dbReference type="ARBA" id="ARBA00022576"/>
    </source>
</evidence>
<dbReference type="InterPro" id="IPR051326">
    <property type="entry name" value="Kynurenine-oxoglutarate_AT"/>
</dbReference>
<dbReference type="Pfam" id="PF00155">
    <property type="entry name" value="Aminotran_1_2"/>
    <property type="match status" value="1"/>
</dbReference>
<evidence type="ECO:0000256" key="4">
    <source>
        <dbReference type="ARBA" id="ARBA00022679"/>
    </source>
</evidence>
<dbReference type="FunFam" id="3.40.640.10:FF:000033">
    <property type="entry name" value="Aspartate aminotransferase"/>
    <property type="match status" value="1"/>
</dbReference>
<reference evidence="7" key="1">
    <citation type="journal article" date="2014" name="Int. J. Syst. Evol. Microbiol.">
        <title>Complete genome sequence of Corynebacterium casei LMG S-19264T (=DSM 44701T), isolated from a smear-ripened cheese.</title>
        <authorList>
            <consortium name="US DOE Joint Genome Institute (JGI-PGF)"/>
            <person name="Walter F."/>
            <person name="Albersmeier A."/>
            <person name="Kalinowski J."/>
            <person name="Ruckert C."/>
        </authorList>
    </citation>
    <scope>NUCLEOTIDE SEQUENCE</scope>
    <source>
        <strain evidence="7">KCTC 23732</strain>
    </source>
</reference>
<dbReference type="Gene3D" id="3.40.640.10">
    <property type="entry name" value="Type I PLP-dependent aspartate aminotransferase-like (Major domain)"/>
    <property type="match status" value="1"/>
</dbReference>
<proteinExistence type="inferred from homology"/>
<accession>A0A918JKL0</accession>
<dbReference type="GO" id="GO:0005737">
    <property type="term" value="C:cytoplasm"/>
    <property type="evidence" value="ECO:0007669"/>
    <property type="project" value="TreeGrafter"/>
</dbReference>
<dbReference type="NCBIfam" id="NF006569">
    <property type="entry name" value="PRK09082.1"/>
    <property type="match status" value="1"/>
</dbReference>
<dbReference type="InterPro" id="IPR015422">
    <property type="entry name" value="PyrdxlP-dep_Trfase_small"/>
</dbReference>
<evidence type="ECO:0000256" key="1">
    <source>
        <dbReference type="ARBA" id="ARBA00001933"/>
    </source>
</evidence>
<comment type="caution">
    <text evidence="7">The sequence shown here is derived from an EMBL/GenBank/DDBJ whole genome shotgun (WGS) entry which is preliminary data.</text>
</comment>
<dbReference type="GO" id="GO:0030170">
    <property type="term" value="F:pyridoxal phosphate binding"/>
    <property type="evidence" value="ECO:0007669"/>
    <property type="project" value="InterPro"/>
</dbReference>
<dbReference type="InterPro" id="IPR015421">
    <property type="entry name" value="PyrdxlP-dep_Trfase_major"/>
</dbReference>
<evidence type="ECO:0000256" key="2">
    <source>
        <dbReference type="ARBA" id="ARBA00007441"/>
    </source>
</evidence>
<dbReference type="Gene3D" id="3.90.1150.10">
    <property type="entry name" value="Aspartate Aminotransferase, domain 1"/>
    <property type="match status" value="1"/>
</dbReference>
<keyword evidence="3 7" id="KW-0032">Aminotransferase</keyword>
<dbReference type="AlphaFoldDB" id="A0A918JKL0"/>
<organism evidence="7 8">
    <name type="scientific">Advenella faeciporci</name>
    <dbReference type="NCBI Taxonomy" id="797535"/>
    <lineage>
        <taxon>Bacteria</taxon>
        <taxon>Pseudomonadati</taxon>
        <taxon>Pseudomonadota</taxon>
        <taxon>Betaproteobacteria</taxon>
        <taxon>Burkholderiales</taxon>
        <taxon>Alcaligenaceae</taxon>
    </lineage>
</organism>
<evidence type="ECO:0000313" key="7">
    <source>
        <dbReference type="EMBL" id="GGW81951.1"/>
    </source>
</evidence>
<name>A0A918JKL0_9BURK</name>
<dbReference type="PANTHER" id="PTHR43807:SF20">
    <property type="entry name" value="FI04487P"/>
    <property type="match status" value="1"/>
</dbReference>
<comment type="similarity">
    <text evidence="2">Belongs to the class-I pyridoxal-phosphate-dependent aminotransferase family.</text>
</comment>
<gene>
    <name evidence="7" type="ORF">GCM10011450_09870</name>
</gene>
<comment type="cofactor">
    <cofactor evidence="1">
        <name>pyridoxal 5'-phosphate</name>
        <dbReference type="ChEBI" id="CHEBI:597326"/>
    </cofactor>
</comment>
<reference evidence="7" key="2">
    <citation type="submission" date="2020-09" db="EMBL/GenBank/DDBJ databases">
        <authorList>
            <person name="Sun Q."/>
            <person name="Kim S."/>
        </authorList>
    </citation>
    <scope>NUCLEOTIDE SEQUENCE</scope>
    <source>
        <strain evidence="7">KCTC 23732</strain>
    </source>
</reference>
<feature type="domain" description="Aminotransferase class I/classII large" evidence="6">
    <location>
        <begin position="26"/>
        <end position="385"/>
    </location>
</feature>
<dbReference type="EMBL" id="BMYS01000004">
    <property type="protein sequence ID" value="GGW81951.1"/>
    <property type="molecule type" value="Genomic_DNA"/>
</dbReference>
<evidence type="ECO:0000259" key="6">
    <source>
        <dbReference type="Pfam" id="PF00155"/>
    </source>
</evidence>
<dbReference type="Proteomes" id="UP000608345">
    <property type="component" value="Unassembled WGS sequence"/>
</dbReference>
<keyword evidence="8" id="KW-1185">Reference proteome</keyword>
<dbReference type="PANTHER" id="PTHR43807">
    <property type="entry name" value="FI04487P"/>
    <property type="match status" value="1"/>
</dbReference>
<dbReference type="CDD" id="cd00609">
    <property type="entry name" value="AAT_like"/>
    <property type="match status" value="1"/>
</dbReference>
<keyword evidence="4" id="KW-0808">Transferase</keyword>
<dbReference type="SUPFAM" id="SSF53383">
    <property type="entry name" value="PLP-dependent transferases"/>
    <property type="match status" value="1"/>
</dbReference>
<protein>
    <submittedName>
        <fullName evidence="7">Aminotransferase</fullName>
    </submittedName>
</protein>
<evidence type="ECO:0000256" key="5">
    <source>
        <dbReference type="ARBA" id="ARBA00022898"/>
    </source>
</evidence>
<sequence length="388" mass="43245">MIKSKLPDVGTTIFTIMSQLANEYNAINLGQGFPDFNPDEKLVSLVNKAMLSGHNQYPYMPGVQSLRIAIADKISQLYSQSYNPETEITVTNGATEALMSSILSVVHDGDEVIVIEPCYDSYVPCIKLAGGIPVFVSLTPPSKNNPAYSIDWNKVKNAITEKTRLIILNFPHNPTGLTLKSSDLDAIEDLIKDNEIFLIGDEVYEHIVFGNKPFLSLSTRDFLASRSFVISSFGKTYHTTGWKVGYCSAPKALTAEFRKIHQFVVFTVSSPMQYAFAEFMKDPATYLNLSSFYQKKHDFLYNGLLNTRFKPIKSEGTFFLLADYSDVSSANELNFATELTKKHGVTLIPVSAFYKDSSALSSNNNLVRFCFAKKNETLEKALQVLSTI</sequence>
<dbReference type="GO" id="GO:0016212">
    <property type="term" value="F:kynurenine-oxoglutarate transaminase activity"/>
    <property type="evidence" value="ECO:0007669"/>
    <property type="project" value="TreeGrafter"/>
</dbReference>
<dbReference type="InterPro" id="IPR004839">
    <property type="entry name" value="Aminotransferase_I/II_large"/>
</dbReference>
<evidence type="ECO:0000313" key="8">
    <source>
        <dbReference type="Proteomes" id="UP000608345"/>
    </source>
</evidence>